<proteinExistence type="predicted"/>
<accession>A0A3G5A0N1</accession>
<protein>
    <submittedName>
        <fullName evidence="1">Uncharacterized protein</fullName>
    </submittedName>
</protein>
<sequence>MKPVRPIGGFNFCQGNVFPTYWKSCSDCGRPPPTARLELSMDTLGILDRTPEEIKAMTAEEIKQFQLLLPKASVVARDCPCKIGGESAPLVTNAISAGRRHPRGYTDFTLGVRTDLFCECAVRLIESSLKQISWSCPYCCAIVCDPFCFSQHFRENHSNVETELAIPQRAIGGHWCPLCRQISHDGAKSKQLEGTLLHSKITTGIKNQQGFSIGECTVRNVICIDCDEWEEKKLEIPVSLREHFRGRDFYSVDAEIPRFVLLEPIKLQDLLIEDFDMHATFLICLIKQKYFPESITFVIDHEGRGINFYTTLVWRSILNQQKEITATSIPGAALLASIRGEIALFDRGINETSLPPVLRTVIVNYMPMQLWYFESMMAKIQNDALRYGPSMRALLSVIGEIPR</sequence>
<gene>
    <name evidence="1" type="ORF">Harvfovirus5_51</name>
</gene>
<evidence type="ECO:0000313" key="1">
    <source>
        <dbReference type="EMBL" id="AYV80747.1"/>
    </source>
</evidence>
<reference evidence="1" key="1">
    <citation type="submission" date="2018-10" db="EMBL/GenBank/DDBJ databases">
        <title>Hidden diversity of soil giant viruses.</title>
        <authorList>
            <person name="Schulz F."/>
            <person name="Alteio L."/>
            <person name="Goudeau D."/>
            <person name="Ryan E.M."/>
            <person name="Malmstrom R.R."/>
            <person name="Blanchard J."/>
            <person name="Woyke T."/>
        </authorList>
    </citation>
    <scope>NUCLEOTIDE SEQUENCE</scope>
    <source>
        <strain evidence="1">HAV1</strain>
    </source>
</reference>
<name>A0A3G5A0N1_9VIRU</name>
<dbReference type="EMBL" id="MK072247">
    <property type="protein sequence ID" value="AYV80747.1"/>
    <property type="molecule type" value="Genomic_DNA"/>
</dbReference>
<organism evidence="1">
    <name type="scientific">Harvfovirus sp</name>
    <dbReference type="NCBI Taxonomy" id="2487768"/>
    <lineage>
        <taxon>Viruses</taxon>
        <taxon>Varidnaviria</taxon>
        <taxon>Bamfordvirae</taxon>
        <taxon>Nucleocytoviricota</taxon>
        <taxon>Megaviricetes</taxon>
        <taxon>Imitervirales</taxon>
        <taxon>Mimiviridae</taxon>
        <taxon>Klosneuvirinae</taxon>
    </lineage>
</organism>